<dbReference type="AlphaFoldDB" id="A0A0S2I508"/>
<dbReference type="InterPro" id="IPR021782">
    <property type="entry name" value="DUF3347"/>
</dbReference>
<evidence type="ECO:0000256" key="4">
    <source>
        <dbReference type="SAM" id="Phobius"/>
    </source>
</evidence>
<feature type="domain" description="CzcB-like C-terminal circularly permuted SH3-like" evidence="10">
    <location>
        <begin position="353"/>
        <end position="413"/>
    </location>
</feature>
<dbReference type="GO" id="GO:0046914">
    <property type="term" value="F:transition metal ion binding"/>
    <property type="evidence" value="ECO:0007669"/>
    <property type="project" value="TreeGrafter"/>
</dbReference>
<feature type="region of interest" description="Disordered" evidence="3">
    <location>
        <begin position="423"/>
        <end position="451"/>
    </location>
</feature>
<evidence type="ECO:0000259" key="5">
    <source>
        <dbReference type="Pfam" id="PF11827"/>
    </source>
</evidence>
<dbReference type="OrthoDB" id="9806939at2"/>
<dbReference type="InterPro" id="IPR058792">
    <property type="entry name" value="Beta-barrel_RND_2"/>
</dbReference>
<gene>
    <name evidence="11" type="primary">cusB</name>
    <name evidence="11" type="ORF">L21SP5_03679</name>
</gene>
<dbReference type="Pfam" id="PF25919">
    <property type="entry name" value="BSH_CusB"/>
    <property type="match status" value="1"/>
</dbReference>
<dbReference type="EMBL" id="CP013118">
    <property type="protein sequence ID" value="ALO17277.1"/>
    <property type="molecule type" value="Genomic_DNA"/>
</dbReference>
<dbReference type="Gene3D" id="2.40.30.170">
    <property type="match status" value="1"/>
</dbReference>
<evidence type="ECO:0000259" key="9">
    <source>
        <dbReference type="Pfam" id="PF25954"/>
    </source>
</evidence>
<dbReference type="Gene3D" id="2.40.420.20">
    <property type="match status" value="1"/>
</dbReference>
<dbReference type="GO" id="GO:0015679">
    <property type="term" value="P:plasma membrane copper ion transport"/>
    <property type="evidence" value="ECO:0007669"/>
    <property type="project" value="TreeGrafter"/>
</dbReference>
<dbReference type="Pfam" id="PF11827">
    <property type="entry name" value="DUF3347"/>
    <property type="match status" value="1"/>
</dbReference>
<evidence type="ECO:0000256" key="3">
    <source>
        <dbReference type="SAM" id="MobiDB-lite"/>
    </source>
</evidence>
<evidence type="ECO:0000256" key="1">
    <source>
        <dbReference type="ARBA" id="ARBA00009477"/>
    </source>
</evidence>
<evidence type="ECO:0000313" key="11">
    <source>
        <dbReference type="EMBL" id="ALO17277.1"/>
    </source>
</evidence>
<dbReference type="KEGG" id="blq:L21SP5_03679"/>
<evidence type="ECO:0000259" key="8">
    <source>
        <dbReference type="Pfam" id="PF25919"/>
    </source>
</evidence>
<dbReference type="NCBIfam" id="TIGR01730">
    <property type="entry name" value="RND_mfp"/>
    <property type="match status" value="1"/>
</dbReference>
<feature type="domain" description="Heavy metal binding" evidence="6">
    <location>
        <begin position="63"/>
        <end position="88"/>
    </location>
</feature>
<dbReference type="SUPFAM" id="SSF111369">
    <property type="entry name" value="HlyD-like secretion proteins"/>
    <property type="match status" value="1"/>
</dbReference>
<accession>A0A0S2I508</accession>
<feature type="region of interest" description="Disordered" evidence="3">
    <location>
        <begin position="41"/>
        <end position="60"/>
    </location>
</feature>
<dbReference type="RefSeq" id="WP_057954568.1">
    <property type="nucleotide sequence ID" value="NZ_CP013118.1"/>
</dbReference>
<name>A0A0S2I508_9BACT</name>
<dbReference type="FunFam" id="2.40.30.170:FF:000010">
    <property type="entry name" value="Efflux RND transporter periplasmic adaptor subunit"/>
    <property type="match status" value="1"/>
</dbReference>
<reference evidence="11 12" key="1">
    <citation type="submission" date="2015-11" db="EMBL/GenBank/DDBJ databases">
        <title>Description and complete genome sequence of a novel strain predominating in hypersaline microbial mats and representing a new family of the Bacteriodetes phylum.</title>
        <authorList>
            <person name="Spring S."/>
            <person name="Bunk B."/>
            <person name="Sproer C."/>
            <person name="Klenk H.-P."/>
        </authorList>
    </citation>
    <scope>NUCLEOTIDE SEQUENCE [LARGE SCALE GENOMIC DNA]</scope>
    <source>
        <strain evidence="11 12">L21-Spi-D4</strain>
    </source>
</reference>
<dbReference type="PANTHER" id="PTHR30097:SF4">
    <property type="entry name" value="SLR6042 PROTEIN"/>
    <property type="match status" value="1"/>
</dbReference>
<feature type="transmembrane region" description="Helical" evidence="4">
    <location>
        <begin position="12"/>
        <end position="33"/>
    </location>
</feature>
<dbReference type="PATRIC" id="fig|1307839.3.peg.3935"/>
<dbReference type="InterPro" id="IPR006143">
    <property type="entry name" value="RND_pump_MFP"/>
</dbReference>
<proteinExistence type="inferred from homology"/>
<feature type="domain" description="DUF3347" evidence="5">
    <location>
        <begin position="476"/>
        <end position="565"/>
    </location>
</feature>
<keyword evidence="2" id="KW-0813">Transport</keyword>
<dbReference type="PANTHER" id="PTHR30097">
    <property type="entry name" value="CATION EFFLUX SYSTEM PROTEIN CUSB"/>
    <property type="match status" value="1"/>
</dbReference>
<dbReference type="GO" id="GO:0060003">
    <property type="term" value="P:copper ion export"/>
    <property type="evidence" value="ECO:0007669"/>
    <property type="project" value="TreeGrafter"/>
</dbReference>
<dbReference type="InterPro" id="IPR058790">
    <property type="entry name" value="BSH_CusB"/>
</dbReference>
<organism evidence="11 12">
    <name type="scientific">Salinivirga cyanobacteriivorans</name>
    <dbReference type="NCBI Taxonomy" id="1307839"/>
    <lineage>
        <taxon>Bacteria</taxon>
        <taxon>Pseudomonadati</taxon>
        <taxon>Bacteroidota</taxon>
        <taxon>Bacteroidia</taxon>
        <taxon>Bacteroidales</taxon>
        <taxon>Salinivirgaceae</taxon>
        <taxon>Salinivirga</taxon>
    </lineage>
</organism>
<dbReference type="Pfam" id="PF25975">
    <property type="entry name" value="CzcB_C"/>
    <property type="match status" value="1"/>
</dbReference>
<dbReference type="STRING" id="1307839.L21SP5_03679"/>
<feature type="domain" description="CusB-like barrel-sandwich hybrid" evidence="8">
    <location>
        <begin position="145"/>
        <end position="261"/>
    </location>
</feature>
<dbReference type="InterPro" id="IPR058649">
    <property type="entry name" value="CzcB_C"/>
</dbReference>
<dbReference type="Pfam" id="PF25869">
    <property type="entry name" value="3HB_CusB"/>
    <property type="match status" value="1"/>
</dbReference>
<dbReference type="GO" id="GO:0016020">
    <property type="term" value="C:membrane"/>
    <property type="evidence" value="ECO:0007669"/>
    <property type="project" value="InterPro"/>
</dbReference>
<feature type="compositionally biased region" description="Basic and acidic residues" evidence="3">
    <location>
        <begin position="430"/>
        <end position="451"/>
    </location>
</feature>
<protein>
    <submittedName>
        <fullName evidence="11">Cation efflux system protein CusB</fullName>
    </submittedName>
</protein>
<keyword evidence="4" id="KW-1133">Transmembrane helix</keyword>
<keyword evidence="4" id="KW-0812">Transmembrane</keyword>
<feature type="compositionally biased region" description="Low complexity" evidence="3">
    <location>
        <begin position="41"/>
        <end position="52"/>
    </location>
</feature>
<evidence type="ECO:0000259" key="10">
    <source>
        <dbReference type="Pfam" id="PF25975"/>
    </source>
</evidence>
<dbReference type="InterPro" id="IPR058791">
    <property type="entry name" value="3HB_CusB"/>
</dbReference>
<dbReference type="InterPro" id="IPR051909">
    <property type="entry name" value="MFP_Cation_Efflux"/>
</dbReference>
<keyword evidence="12" id="KW-1185">Reference proteome</keyword>
<keyword evidence="4" id="KW-0472">Membrane</keyword>
<dbReference type="GO" id="GO:0030288">
    <property type="term" value="C:outer membrane-bounded periplasmic space"/>
    <property type="evidence" value="ECO:0007669"/>
    <property type="project" value="TreeGrafter"/>
</dbReference>
<dbReference type="GO" id="GO:0022857">
    <property type="term" value="F:transmembrane transporter activity"/>
    <property type="evidence" value="ECO:0007669"/>
    <property type="project" value="InterPro"/>
</dbReference>
<evidence type="ECO:0000259" key="7">
    <source>
        <dbReference type="Pfam" id="PF25869"/>
    </source>
</evidence>
<comment type="similarity">
    <text evidence="1">Belongs to the membrane fusion protein (MFP) (TC 8.A.1) family.</text>
</comment>
<feature type="domain" description="CusB-like beta-barrel" evidence="9">
    <location>
        <begin position="266"/>
        <end position="342"/>
    </location>
</feature>
<dbReference type="Pfam" id="PF19335">
    <property type="entry name" value="HMBD"/>
    <property type="match status" value="1"/>
</dbReference>
<dbReference type="Pfam" id="PF25954">
    <property type="entry name" value="Beta-barrel_RND_2"/>
    <property type="match status" value="1"/>
</dbReference>
<evidence type="ECO:0000313" key="12">
    <source>
        <dbReference type="Proteomes" id="UP000064893"/>
    </source>
</evidence>
<evidence type="ECO:0000259" key="6">
    <source>
        <dbReference type="Pfam" id="PF19335"/>
    </source>
</evidence>
<evidence type="ECO:0000256" key="2">
    <source>
        <dbReference type="ARBA" id="ARBA00022448"/>
    </source>
</evidence>
<dbReference type="Proteomes" id="UP000064893">
    <property type="component" value="Chromosome"/>
</dbReference>
<feature type="domain" description="CusB-like three alpha-helical bundle" evidence="7">
    <location>
        <begin position="179"/>
        <end position="227"/>
    </location>
</feature>
<sequence length="613" mass="68755">MKNIIENIKQHYKTLSIAVGIGIVLGVLFTLIFSSPNQSINTSTHQNTNTSTHQHEQEEPTTWTCSMHPQIKQEKPGDCPICGMDLIPLEKANSGDDNIDPDEIMLTESAAKLADIQTTMVKKGNPSKTIFLQGKVEADERNIAELTARFGGRLEKLFVNFTGERVQKGQKLATIYSPELVTAQRELLEAVSLKENRPQIYKAAKAKLKLWDLSDAQISAIEEKGEPKLYFDILAPINGTVMKRHVAVGDYVKMGDPLFKVVNLSTVWVMFDAYEADLPWIEKGDNVEFAVEALPGKTFEAKVSFIDPFINPQVRTAKVRVEIRNPEDKLKPGMFVSGTLHSTIAAKSNQLLIPKSSILWTGKRSVVYVKIPERESPSFLYREIELGPEAGNFYVVASGLDEGEEIATNGVFKIDAAAQLEGKRSMMNPKGEKVSTGHDHDDMQMGSADEGKTKKTYTLPEDYSAPDAFQQQLTVVYHEYIDMKDAFVASDTQKVSNEAGQVKKVLDEVDMGLLDGDAHMKWMDHLEILNRTIETISKSGDLEEQRKTFSEFNLAFYKAVKTFGLEGVKTHYQYCPMANRDQGAYWFSNEEEIKNPYFGESMLKCGENREVFE</sequence>
<dbReference type="InterPro" id="IPR045800">
    <property type="entry name" value="HMBD"/>
</dbReference>